<comment type="caution">
    <text evidence="7">The sequence shown here is derived from an EMBL/GenBank/DDBJ whole genome shotgun (WGS) entry which is preliminary data.</text>
</comment>
<evidence type="ECO:0000259" key="6">
    <source>
        <dbReference type="PROSITE" id="PS51826"/>
    </source>
</evidence>
<dbReference type="InterPro" id="IPR000089">
    <property type="entry name" value="Biotin_lipoyl"/>
</dbReference>
<feature type="compositionally biased region" description="Polar residues" evidence="4">
    <location>
        <begin position="90"/>
        <end position="100"/>
    </location>
</feature>
<dbReference type="GO" id="GO:0006086">
    <property type="term" value="P:pyruvate decarboxylation to acetyl-CoA"/>
    <property type="evidence" value="ECO:0007669"/>
    <property type="project" value="InterPro"/>
</dbReference>
<dbReference type="CDD" id="cd06849">
    <property type="entry name" value="lipoyl_domain"/>
    <property type="match status" value="1"/>
</dbReference>
<dbReference type="GO" id="GO:0045254">
    <property type="term" value="C:pyruvate dehydrogenase complex"/>
    <property type="evidence" value="ECO:0007669"/>
    <property type="project" value="InterPro"/>
</dbReference>
<dbReference type="InterPro" id="IPR036625">
    <property type="entry name" value="E3-bd_dom_sf"/>
</dbReference>
<dbReference type="OrthoDB" id="537444at2759"/>
<sequence length="464" mass="50045">MPALSPTMTEGTIVSWKKQEGQKYSAGEVLLEIESDKAQIEVEAPEDGLLAKILISGGQRCAVGSVIALTAEEDDDISNLEIPDTAADATKSTGNSASKKNLTDAAHSKSGNQRLSPAVAHLLLSNGITDTAKIATTGPKGRLLKGDVLAYMGKIKPPPATKSMTPAEVAAAKTQSSDSKKHVSKAKTTPSPLPESTDKTISEMRKTGASDVTKSKSTVPHSYVQKDIVLDNLLQFRHVLNEKFRANVAMNDFFVKATALALRDVPMTGVRYAPNEKDLREQLDSINISAGTPTPAGISPSVMENANQKGLLTISELMKELTEKAHGRDIQLENYEGGTFRISNVGVDDFTEIIDPPRTCTLAIGSVTKRAAADDIDYLSRKHSSHVESQNSSSIDIIDYLTGTLPKAPQVIKSVESEFKQNIEGSQIVSAKLSIDERVIDTATASKFLERLSYYIQYPQKMIT</sequence>
<dbReference type="InterPro" id="IPR045257">
    <property type="entry name" value="E2/Pdx1"/>
</dbReference>
<dbReference type="Gene3D" id="2.40.50.100">
    <property type="match status" value="1"/>
</dbReference>
<evidence type="ECO:0000256" key="4">
    <source>
        <dbReference type="SAM" id="MobiDB-lite"/>
    </source>
</evidence>
<feature type="region of interest" description="Disordered" evidence="4">
    <location>
        <begin position="171"/>
        <end position="215"/>
    </location>
</feature>
<feature type="compositionally biased region" description="Basic and acidic residues" evidence="4">
    <location>
        <begin position="196"/>
        <end position="208"/>
    </location>
</feature>
<dbReference type="InterPro" id="IPR001078">
    <property type="entry name" value="2-oxoacid_DH_actylTfrase"/>
</dbReference>
<evidence type="ECO:0000313" key="8">
    <source>
        <dbReference type="Proteomes" id="UP000789739"/>
    </source>
</evidence>
<keyword evidence="3" id="KW-0012">Acyltransferase</keyword>
<feature type="region of interest" description="Disordered" evidence="4">
    <location>
        <begin position="80"/>
        <end position="113"/>
    </location>
</feature>
<dbReference type="InterPro" id="IPR004167">
    <property type="entry name" value="PSBD"/>
</dbReference>
<dbReference type="Pfam" id="PF02817">
    <property type="entry name" value="E3_binding"/>
    <property type="match status" value="1"/>
</dbReference>
<dbReference type="EC" id="2.3.1.-" evidence="3"/>
<evidence type="ECO:0000256" key="1">
    <source>
        <dbReference type="ARBA" id="ARBA00007317"/>
    </source>
</evidence>
<keyword evidence="3" id="KW-0808">Transferase</keyword>
<keyword evidence="2 3" id="KW-0450">Lipoyl</keyword>
<comment type="cofactor">
    <cofactor evidence="3">
        <name>(R)-lipoate</name>
        <dbReference type="ChEBI" id="CHEBI:83088"/>
    </cofactor>
</comment>
<dbReference type="Pfam" id="PF00364">
    <property type="entry name" value="Biotin_lipoyl"/>
    <property type="match status" value="1"/>
</dbReference>
<evidence type="ECO:0000259" key="5">
    <source>
        <dbReference type="PROSITE" id="PS50968"/>
    </source>
</evidence>
<dbReference type="FunFam" id="2.40.50.100:FF:000010">
    <property type="entry name" value="Acetyltransferase component of pyruvate dehydrogenase complex"/>
    <property type="match status" value="1"/>
</dbReference>
<dbReference type="SUPFAM" id="SSF47005">
    <property type="entry name" value="Peripheral subunit-binding domain of 2-oxo acid dehydrogenase complex"/>
    <property type="match status" value="1"/>
</dbReference>
<dbReference type="AlphaFoldDB" id="A0A9N9GG74"/>
<evidence type="ECO:0000256" key="3">
    <source>
        <dbReference type="RuleBase" id="RU003423"/>
    </source>
</evidence>
<accession>A0A9N9GG74</accession>
<dbReference type="PROSITE" id="PS51826">
    <property type="entry name" value="PSBD"/>
    <property type="match status" value="1"/>
</dbReference>
<dbReference type="SUPFAM" id="SSF51230">
    <property type="entry name" value="Single hybrid motif"/>
    <property type="match status" value="1"/>
</dbReference>
<dbReference type="PANTHER" id="PTHR23151">
    <property type="entry name" value="DIHYDROLIPOAMIDE ACETYL/SUCCINYL-TRANSFERASE-RELATED"/>
    <property type="match status" value="1"/>
</dbReference>
<keyword evidence="8" id="KW-1185">Reference proteome</keyword>
<evidence type="ECO:0000313" key="7">
    <source>
        <dbReference type="EMBL" id="CAG8600220.1"/>
    </source>
</evidence>
<name>A0A9N9GG74_9GLOM</name>
<dbReference type="Pfam" id="PF00198">
    <property type="entry name" value="2-oxoacid_dh"/>
    <property type="match status" value="2"/>
</dbReference>
<dbReference type="EMBL" id="CAJVPI010001201">
    <property type="protein sequence ID" value="CAG8600220.1"/>
    <property type="molecule type" value="Genomic_DNA"/>
</dbReference>
<feature type="domain" description="Lipoyl-binding" evidence="5">
    <location>
        <begin position="1"/>
        <end position="71"/>
    </location>
</feature>
<dbReference type="Gene3D" id="3.30.559.10">
    <property type="entry name" value="Chloramphenicol acetyltransferase-like domain"/>
    <property type="match status" value="1"/>
</dbReference>
<proteinExistence type="inferred from homology"/>
<gene>
    <name evidence="7" type="ORF">PBRASI_LOCUS7598</name>
</gene>
<dbReference type="PROSITE" id="PS50968">
    <property type="entry name" value="BIOTINYL_LIPOYL"/>
    <property type="match status" value="1"/>
</dbReference>
<evidence type="ECO:0000256" key="2">
    <source>
        <dbReference type="ARBA" id="ARBA00022823"/>
    </source>
</evidence>
<protein>
    <recommendedName>
        <fullName evidence="3">Dihydrolipoamide acetyltransferase component of pyruvate dehydrogenase complex</fullName>
        <ecNumber evidence="3">2.3.1.-</ecNumber>
    </recommendedName>
</protein>
<dbReference type="PANTHER" id="PTHR23151:SF82">
    <property type="entry name" value="PYRUVATE DEHYDROGENASE COMPLEX PROTEIN X COMPONENT, MITOCHONDRIAL"/>
    <property type="match status" value="1"/>
</dbReference>
<feature type="domain" description="Peripheral subunit-binding (PSBD)" evidence="6">
    <location>
        <begin position="114"/>
        <end position="152"/>
    </location>
</feature>
<dbReference type="Proteomes" id="UP000789739">
    <property type="component" value="Unassembled WGS sequence"/>
</dbReference>
<dbReference type="InterPro" id="IPR023213">
    <property type="entry name" value="CAT-like_dom_sf"/>
</dbReference>
<dbReference type="GO" id="GO:0004742">
    <property type="term" value="F:dihydrolipoyllysine-residue acetyltransferase activity"/>
    <property type="evidence" value="ECO:0007669"/>
    <property type="project" value="TreeGrafter"/>
</dbReference>
<organism evidence="7 8">
    <name type="scientific">Paraglomus brasilianum</name>
    <dbReference type="NCBI Taxonomy" id="144538"/>
    <lineage>
        <taxon>Eukaryota</taxon>
        <taxon>Fungi</taxon>
        <taxon>Fungi incertae sedis</taxon>
        <taxon>Mucoromycota</taxon>
        <taxon>Glomeromycotina</taxon>
        <taxon>Glomeromycetes</taxon>
        <taxon>Paraglomerales</taxon>
        <taxon>Paraglomeraceae</taxon>
        <taxon>Paraglomus</taxon>
    </lineage>
</organism>
<dbReference type="Gene3D" id="4.10.320.10">
    <property type="entry name" value="E3-binding domain"/>
    <property type="match status" value="1"/>
</dbReference>
<comment type="similarity">
    <text evidence="1 3">Belongs to the 2-oxoacid dehydrogenase family.</text>
</comment>
<dbReference type="InterPro" id="IPR011053">
    <property type="entry name" value="Single_hybrid_motif"/>
</dbReference>
<reference evidence="7" key="1">
    <citation type="submission" date="2021-06" db="EMBL/GenBank/DDBJ databases">
        <authorList>
            <person name="Kallberg Y."/>
            <person name="Tangrot J."/>
            <person name="Rosling A."/>
        </authorList>
    </citation>
    <scope>NUCLEOTIDE SEQUENCE</scope>
    <source>
        <strain evidence="7">BR232B</strain>
    </source>
</reference>
<dbReference type="SUPFAM" id="SSF52777">
    <property type="entry name" value="CoA-dependent acyltransferases"/>
    <property type="match status" value="1"/>
</dbReference>